<reference evidence="5" key="1">
    <citation type="journal article" date="2020" name="Nat. Genet.">
        <title>Genomic diversifications of five Gossypium allopolyploid species and their impact on cotton improvement.</title>
        <authorList>
            <person name="Chen Z.J."/>
            <person name="Sreedasyam A."/>
            <person name="Ando A."/>
            <person name="Song Q."/>
            <person name="De Santiago L.M."/>
            <person name="Hulse-Kemp A.M."/>
            <person name="Ding M."/>
            <person name="Ye W."/>
            <person name="Kirkbride R.C."/>
            <person name="Jenkins J."/>
            <person name="Plott C."/>
            <person name="Lovell J."/>
            <person name="Lin Y.M."/>
            <person name="Vaughn R."/>
            <person name="Liu B."/>
            <person name="Simpson S."/>
            <person name="Scheffler B.E."/>
            <person name="Wen L."/>
            <person name="Saski C.A."/>
            <person name="Grover C.E."/>
            <person name="Hu G."/>
            <person name="Conover J.L."/>
            <person name="Carlson J.W."/>
            <person name="Shu S."/>
            <person name="Boston L.B."/>
            <person name="Williams M."/>
            <person name="Peterson D.G."/>
            <person name="McGee K."/>
            <person name="Jones D.C."/>
            <person name="Wendel J.F."/>
            <person name="Stelly D.M."/>
            <person name="Grimwood J."/>
            <person name="Schmutz J."/>
        </authorList>
    </citation>
    <scope>NUCLEOTIDE SEQUENCE [LARGE SCALE GENOMIC DNA]</scope>
    <source>
        <strain evidence="5">cv. 3-79</strain>
    </source>
</reference>
<keyword evidence="5" id="KW-1185">Reference proteome</keyword>
<dbReference type="OrthoDB" id="998909at2759"/>
<name>A0A5J5SEI8_GOSBA</name>
<gene>
    <name evidence="4" type="ORF">ES319_D02G170900v1</name>
</gene>
<dbReference type="EMBL" id="CM018216">
    <property type="protein sequence ID" value="KAB2041786.1"/>
    <property type="molecule type" value="Genomic_DNA"/>
</dbReference>
<sequence length="183" mass="19407">MSGLHAQTCDTFEDNSGGQSCMLSPSQDNIMDTVGVIWVDTERNIASGASSGGIALKVSGRVGLAAMYGVGCWASSKGPFRAPFIVGCCVSGAGEYLMKGFATWEFCVSSSLIRPFETLIVYLIPSMGVEISNGLCLVRTRTIEIAVAYSSLSFGIGYFGSGMERPKNRSGIDHFEARVDVST</sequence>
<evidence type="ECO:0000256" key="2">
    <source>
        <dbReference type="PIRSR" id="PIRSR600246-1"/>
    </source>
</evidence>
<dbReference type="Pfam" id="PF01112">
    <property type="entry name" value="Asparaginase_2"/>
    <property type="match status" value="1"/>
</dbReference>
<dbReference type="SUPFAM" id="SSF56235">
    <property type="entry name" value="N-terminal nucleophile aminohydrolases (Ntn hydrolases)"/>
    <property type="match status" value="1"/>
</dbReference>
<proteinExistence type="predicted"/>
<accession>A0A5J5SEI8</accession>
<evidence type="ECO:0000256" key="1">
    <source>
        <dbReference type="ARBA" id="ARBA00011601"/>
    </source>
</evidence>
<comment type="subunit">
    <text evidence="1">Heterotetramer of two alpha and two beta chains arranged as a dimer of alpha/beta heterodimers.</text>
</comment>
<feature type="active site" description="Nucleophile" evidence="2">
    <location>
        <position position="33"/>
    </location>
</feature>
<dbReference type="GO" id="GO:0004298">
    <property type="term" value="F:threonine-type endopeptidase activity"/>
    <property type="evidence" value="ECO:0007669"/>
    <property type="project" value="TreeGrafter"/>
</dbReference>
<protein>
    <recommendedName>
        <fullName evidence="6">Threonine aspartase</fullName>
    </recommendedName>
</protein>
<organism evidence="4 5">
    <name type="scientific">Gossypium barbadense</name>
    <name type="common">Sea Island cotton</name>
    <name type="synonym">Hibiscus barbadensis</name>
    <dbReference type="NCBI Taxonomy" id="3634"/>
    <lineage>
        <taxon>Eukaryota</taxon>
        <taxon>Viridiplantae</taxon>
        <taxon>Streptophyta</taxon>
        <taxon>Embryophyta</taxon>
        <taxon>Tracheophyta</taxon>
        <taxon>Spermatophyta</taxon>
        <taxon>Magnoliopsida</taxon>
        <taxon>eudicotyledons</taxon>
        <taxon>Gunneridae</taxon>
        <taxon>Pentapetalae</taxon>
        <taxon>rosids</taxon>
        <taxon>malvids</taxon>
        <taxon>Malvales</taxon>
        <taxon>Malvaceae</taxon>
        <taxon>Malvoideae</taxon>
        <taxon>Gossypium</taxon>
    </lineage>
</organism>
<evidence type="ECO:0000313" key="4">
    <source>
        <dbReference type="EMBL" id="KAB2041786.1"/>
    </source>
</evidence>
<evidence type="ECO:0008006" key="6">
    <source>
        <dbReference type="Google" id="ProtNLM"/>
    </source>
</evidence>
<dbReference type="InterPro" id="IPR029055">
    <property type="entry name" value="Ntn_hydrolases_N"/>
</dbReference>
<evidence type="ECO:0000313" key="5">
    <source>
        <dbReference type="Proteomes" id="UP000327439"/>
    </source>
</evidence>
<dbReference type="PANTHER" id="PTHR10188:SF8">
    <property type="entry name" value="THREONINE ASPARTASE 1"/>
    <property type="match status" value="1"/>
</dbReference>
<dbReference type="GO" id="GO:0051604">
    <property type="term" value="P:protein maturation"/>
    <property type="evidence" value="ECO:0007669"/>
    <property type="project" value="TreeGrafter"/>
</dbReference>
<dbReference type="GO" id="GO:0005737">
    <property type="term" value="C:cytoplasm"/>
    <property type="evidence" value="ECO:0007669"/>
    <property type="project" value="TreeGrafter"/>
</dbReference>
<feature type="site" description="Cleavage; by autolysis" evidence="3">
    <location>
        <begin position="32"/>
        <end position="33"/>
    </location>
</feature>
<evidence type="ECO:0000256" key="3">
    <source>
        <dbReference type="PIRSR" id="PIRSR600246-3"/>
    </source>
</evidence>
<dbReference type="InterPro" id="IPR000246">
    <property type="entry name" value="Peptidase_T2"/>
</dbReference>
<dbReference type="Gene3D" id="3.60.20.30">
    <property type="entry name" value="(Glycosyl)asparaginase"/>
    <property type="match status" value="1"/>
</dbReference>
<dbReference type="PANTHER" id="PTHR10188">
    <property type="entry name" value="L-ASPARAGINASE"/>
    <property type="match status" value="1"/>
</dbReference>
<dbReference type="Proteomes" id="UP000327439">
    <property type="component" value="Chromosome D02"/>
</dbReference>
<dbReference type="AlphaFoldDB" id="A0A5J5SEI8"/>